<proteinExistence type="predicted"/>
<gene>
    <name evidence="2" type="ORF">CEXT_145951</name>
</gene>
<evidence type="ECO:0000313" key="2">
    <source>
        <dbReference type="EMBL" id="GIY68960.1"/>
    </source>
</evidence>
<dbReference type="CDD" id="cd18186">
    <property type="entry name" value="BTB_POZ_ZBTB_KLHL-like"/>
    <property type="match status" value="1"/>
</dbReference>
<dbReference type="PROSITE" id="PS50097">
    <property type="entry name" value="BTB"/>
    <property type="match status" value="1"/>
</dbReference>
<dbReference type="SUPFAM" id="SSF54695">
    <property type="entry name" value="POZ domain"/>
    <property type="match status" value="1"/>
</dbReference>
<dbReference type="InterPro" id="IPR011333">
    <property type="entry name" value="SKP1/BTB/POZ_sf"/>
</dbReference>
<sequence length="86" mass="9406">MCGGDDFPCHKVVLASFSPYFKAMFTSEMAESQQKRNCTQWSGGIHLEASPGLCLLSKDSYQQEQCASSALSCQPFGGASRQRCML</sequence>
<name>A0AAV4VG79_CAEEX</name>
<reference evidence="2 3" key="1">
    <citation type="submission" date="2021-06" db="EMBL/GenBank/DDBJ databases">
        <title>Caerostris extrusa draft genome.</title>
        <authorList>
            <person name="Kono N."/>
            <person name="Arakawa K."/>
        </authorList>
    </citation>
    <scope>NUCLEOTIDE SEQUENCE [LARGE SCALE GENOMIC DNA]</scope>
</reference>
<keyword evidence="3" id="KW-1185">Reference proteome</keyword>
<dbReference type="Proteomes" id="UP001054945">
    <property type="component" value="Unassembled WGS sequence"/>
</dbReference>
<protein>
    <recommendedName>
        <fullName evidence="1">BTB domain-containing protein</fullName>
    </recommendedName>
</protein>
<organism evidence="2 3">
    <name type="scientific">Caerostris extrusa</name>
    <name type="common">Bark spider</name>
    <name type="synonym">Caerostris bankana</name>
    <dbReference type="NCBI Taxonomy" id="172846"/>
    <lineage>
        <taxon>Eukaryota</taxon>
        <taxon>Metazoa</taxon>
        <taxon>Ecdysozoa</taxon>
        <taxon>Arthropoda</taxon>
        <taxon>Chelicerata</taxon>
        <taxon>Arachnida</taxon>
        <taxon>Araneae</taxon>
        <taxon>Araneomorphae</taxon>
        <taxon>Entelegynae</taxon>
        <taxon>Araneoidea</taxon>
        <taxon>Araneidae</taxon>
        <taxon>Caerostris</taxon>
    </lineage>
</organism>
<accession>A0AAV4VG79</accession>
<dbReference type="EMBL" id="BPLR01014472">
    <property type="protein sequence ID" value="GIY68960.1"/>
    <property type="molecule type" value="Genomic_DNA"/>
</dbReference>
<dbReference type="AlphaFoldDB" id="A0AAV4VG79"/>
<dbReference type="InterPro" id="IPR000210">
    <property type="entry name" value="BTB/POZ_dom"/>
</dbReference>
<evidence type="ECO:0000259" key="1">
    <source>
        <dbReference type="PROSITE" id="PS50097"/>
    </source>
</evidence>
<feature type="domain" description="BTB" evidence="1">
    <location>
        <begin position="1"/>
        <end position="34"/>
    </location>
</feature>
<evidence type="ECO:0000313" key="3">
    <source>
        <dbReference type="Proteomes" id="UP001054945"/>
    </source>
</evidence>
<dbReference type="Pfam" id="PF00651">
    <property type="entry name" value="BTB"/>
    <property type="match status" value="1"/>
</dbReference>
<dbReference type="Gene3D" id="3.30.710.10">
    <property type="entry name" value="Potassium Channel Kv1.1, Chain A"/>
    <property type="match status" value="1"/>
</dbReference>
<comment type="caution">
    <text evidence="2">The sequence shown here is derived from an EMBL/GenBank/DDBJ whole genome shotgun (WGS) entry which is preliminary data.</text>
</comment>